<dbReference type="CDD" id="cd16448">
    <property type="entry name" value="RING-H2"/>
    <property type="match status" value="1"/>
</dbReference>
<keyword evidence="2" id="KW-1185">Reference proteome</keyword>
<reference evidence="1" key="1">
    <citation type="submission" date="2021-05" db="EMBL/GenBank/DDBJ databases">
        <authorList>
            <person name="Stam R."/>
        </authorList>
    </citation>
    <scope>NUCLEOTIDE SEQUENCE</scope>
    <source>
        <strain evidence="1">CS162</strain>
    </source>
</reference>
<dbReference type="SUPFAM" id="SSF57850">
    <property type="entry name" value="RING/U-box"/>
    <property type="match status" value="1"/>
</dbReference>
<comment type="caution">
    <text evidence="1">The sequence shown here is derived from an EMBL/GenBank/DDBJ whole genome shotgun (WGS) entry which is preliminary data.</text>
</comment>
<dbReference type="Gene3D" id="3.30.40.10">
    <property type="entry name" value="Zinc/RING finger domain, C3HC4 (zinc finger)"/>
    <property type="match status" value="1"/>
</dbReference>
<proteinExistence type="predicted"/>
<dbReference type="EMBL" id="CAJRGZ010000023">
    <property type="protein sequence ID" value="CAG5178939.1"/>
    <property type="molecule type" value="Genomic_DNA"/>
</dbReference>
<evidence type="ECO:0008006" key="3">
    <source>
        <dbReference type="Google" id="ProtNLM"/>
    </source>
</evidence>
<dbReference type="RefSeq" id="XP_043172520.1">
    <property type="nucleotide sequence ID" value="XM_043316585.1"/>
</dbReference>
<protein>
    <recommendedName>
        <fullName evidence="3">RING-type domain-containing protein</fullName>
    </recommendedName>
</protein>
<dbReference type="InterPro" id="IPR013083">
    <property type="entry name" value="Znf_RING/FYVE/PHD"/>
</dbReference>
<accession>A0A8J2I8J4</accession>
<organism evidence="1 2">
    <name type="scientific">Alternaria atra</name>
    <dbReference type="NCBI Taxonomy" id="119953"/>
    <lineage>
        <taxon>Eukaryota</taxon>
        <taxon>Fungi</taxon>
        <taxon>Dikarya</taxon>
        <taxon>Ascomycota</taxon>
        <taxon>Pezizomycotina</taxon>
        <taxon>Dothideomycetes</taxon>
        <taxon>Pleosporomycetidae</taxon>
        <taxon>Pleosporales</taxon>
        <taxon>Pleosporineae</taxon>
        <taxon>Pleosporaceae</taxon>
        <taxon>Alternaria</taxon>
        <taxon>Alternaria sect. Ulocladioides</taxon>
    </lineage>
</organism>
<evidence type="ECO:0000313" key="1">
    <source>
        <dbReference type="EMBL" id="CAG5178939.1"/>
    </source>
</evidence>
<gene>
    <name evidence="1" type="ORF">ALTATR162_LOCUS8952</name>
</gene>
<dbReference type="Proteomes" id="UP000676310">
    <property type="component" value="Unassembled WGS sequence"/>
</dbReference>
<evidence type="ECO:0000313" key="2">
    <source>
        <dbReference type="Proteomes" id="UP000676310"/>
    </source>
</evidence>
<dbReference type="OrthoDB" id="3687015at2759"/>
<name>A0A8J2I8J4_9PLEO</name>
<dbReference type="AlphaFoldDB" id="A0A8J2I8J4"/>
<sequence length="456" mass="52412">MSLQYAGETVEELALIELPSKRDYIANLCSVEPPADEPTCAICRDAWDYPDLDVVAPSPHCIQHPVHKECLLICFATEDGEEVSNLCPFCRRELFEKITSPQLQDETSEYETSTTGQYYAQLEYQSQAFYFGTLSSAPTDDADNVVNDSQLLYPGGPTIAHALQTEDVWSVLPRFLESWFIHNVTPIMVDTFTFQSLGDLMSPEATRLTEEGRAAITALFAHEKVSDRFELSLKTVELLNHQYGELVTRCIGSAFKYYDDSAFPQHVGVLQRESRWLIAYHVLMGLLTIYKHYPYIYEQDFDLSQWLALIRFRKMLYEEITQWASNTFFARLLPVKFILDYGSFLGNTTTEHNPYEIEMLHKYADGTTKAGYMEPDLPGVINRDAILYMKEGSDYAVNKHLEDGAMIHFYQPGIMVMWELNPGFFHDFAYDPEKGFLDLEREHGFTMRIKHRVAKV</sequence>
<dbReference type="GeneID" id="67021119"/>